<keyword evidence="5" id="KW-0148">Chlorophyll</keyword>
<keyword evidence="2" id="KW-0150">Chloroplast</keyword>
<feature type="chain" id="PRO_5005192270" description="Plastid light harvesting protein" evidence="6">
    <location>
        <begin position="19"/>
        <end position="210"/>
    </location>
</feature>
<dbReference type="Gene3D" id="1.10.3460.10">
    <property type="entry name" value="Chlorophyll a/b binding protein domain"/>
    <property type="match status" value="1"/>
</dbReference>
<dbReference type="GO" id="GO:0009507">
    <property type="term" value="C:chloroplast"/>
    <property type="evidence" value="ECO:0007669"/>
    <property type="project" value="UniProtKB-SubCell"/>
</dbReference>
<evidence type="ECO:0000256" key="5">
    <source>
        <dbReference type="PIRSR" id="PIRSR601344-1"/>
    </source>
</evidence>
<feature type="binding site" description="axial binding residue" evidence="5">
    <location>
        <position position="90"/>
    </location>
    <ligand>
        <name>chlorophyll b</name>
        <dbReference type="ChEBI" id="CHEBI:61721"/>
        <label>1</label>
    </ligand>
    <ligandPart>
        <name>Mg</name>
        <dbReference type="ChEBI" id="CHEBI:25107"/>
    </ligandPart>
</feature>
<keyword evidence="4" id="KW-0934">Plastid</keyword>
<evidence type="ECO:0000256" key="2">
    <source>
        <dbReference type="ARBA" id="ARBA00022528"/>
    </source>
</evidence>
<feature type="binding site" description="axial binding residue" evidence="5">
    <location>
        <position position="138"/>
    </location>
    <ligand>
        <name>chlorophyll b</name>
        <dbReference type="ChEBI" id="CHEBI:61721"/>
        <label>1</label>
    </ligand>
    <ligandPart>
        <name>Mg</name>
        <dbReference type="ChEBI" id="CHEBI:25107"/>
    </ligandPart>
</feature>
<organism evidence="7">
    <name type="scientific">Chromera velia CCMP2878</name>
    <dbReference type="NCBI Taxonomy" id="1169474"/>
    <lineage>
        <taxon>Eukaryota</taxon>
        <taxon>Sar</taxon>
        <taxon>Alveolata</taxon>
        <taxon>Colpodellida</taxon>
        <taxon>Chromeraceae</taxon>
        <taxon>Chromera</taxon>
    </lineage>
</organism>
<accession>A0A0G4I6M3</accession>
<evidence type="ECO:0000256" key="3">
    <source>
        <dbReference type="ARBA" id="ARBA00022531"/>
    </source>
</evidence>
<feature type="binding site" evidence="5">
    <location>
        <position position="195"/>
    </location>
    <ligand>
        <name>chlorophyll a</name>
        <dbReference type="ChEBI" id="CHEBI:58416"/>
        <label>1</label>
    </ligand>
</feature>
<dbReference type="VEuPathDB" id="CryptoDB:Cvel_11363"/>
<name>A0A0G4I6M3_9ALVE</name>
<dbReference type="InterPro" id="IPR022796">
    <property type="entry name" value="Chloroa_b-bind"/>
</dbReference>
<keyword evidence="3" id="KW-0602">Photosynthesis</keyword>
<dbReference type="PANTHER" id="PTHR21649">
    <property type="entry name" value="CHLOROPHYLL A/B BINDING PROTEIN"/>
    <property type="match status" value="1"/>
</dbReference>
<feature type="binding site" evidence="5">
    <location>
        <position position="183"/>
    </location>
    <ligand>
        <name>chlorophyll a</name>
        <dbReference type="ChEBI" id="CHEBI:58416"/>
        <label>1</label>
    </ligand>
</feature>
<dbReference type="GO" id="GO:0009765">
    <property type="term" value="P:photosynthesis, light harvesting"/>
    <property type="evidence" value="ECO:0007669"/>
    <property type="project" value="InterPro"/>
</dbReference>
<keyword evidence="5" id="KW-0157">Chromophore</keyword>
<dbReference type="PhylomeDB" id="A0A0G4I6M3"/>
<evidence type="ECO:0000256" key="1">
    <source>
        <dbReference type="ARBA" id="ARBA00004229"/>
    </source>
</evidence>
<evidence type="ECO:0008006" key="8">
    <source>
        <dbReference type="Google" id="ProtNLM"/>
    </source>
</evidence>
<dbReference type="AlphaFoldDB" id="A0A0G4I6M3"/>
<protein>
    <recommendedName>
        <fullName evidence="8">Plastid light harvesting protein</fullName>
    </recommendedName>
</protein>
<dbReference type="Pfam" id="PF00504">
    <property type="entry name" value="Chloroa_b-bind"/>
    <property type="match status" value="1"/>
</dbReference>
<evidence type="ECO:0000256" key="4">
    <source>
        <dbReference type="ARBA" id="ARBA00022640"/>
    </source>
</evidence>
<feature type="binding site" evidence="5">
    <location>
        <position position="178"/>
    </location>
    <ligand>
        <name>chlorophyll a</name>
        <dbReference type="ChEBI" id="CHEBI:58416"/>
        <label>1</label>
    </ligand>
</feature>
<keyword evidence="6" id="KW-0732">Signal</keyword>
<dbReference type="SUPFAM" id="SSF103511">
    <property type="entry name" value="Chlorophyll a-b binding protein"/>
    <property type="match status" value="1"/>
</dbReference>
<reference evidence="7" key="1">
    <citation type="submission" date="2014-11" db="EMBL/GenBank/DDBJ databases">
        <authorList>
            <person name="Otto D Thomas"/>
            <person name="Naeem Raeece"/>
        </authorList>
    </citation>
    <scope>NUCLEOTIDE SEQUENCE</scope>
</reference>
<dbReference type="InterPro" id="IPR001344">
    <property type="entry name" value="Chloro_AB-bd_pln"/>
</dbReference>
<feature type="binding site" evidence="5">
    <location>
        <position position="70"/>
    </location>
    <ligand>
        <name>chlorophyll a</name>
        <dbReference type="ChEBI" id="CHEBI:58416"/>
        <label>1</label>
    </ligand>
</feature>
<feature type="binding site" evidence="5">
    <location>
        <position position="181"/>
    </location>
    <ligand>
        <name>chlorophyll a</name>
        <dbReference type="ChEBI" id="CHEBI:58416"/>
        <label>1</label>
    </ligand>
</feature>
<dbReference type="SMR" id="A0A0G4I6M3"/>
<sequence length="210" mass="22334">MFKVACICTVALLGSTEAFVPQSSLLSRTKTSSSSSSLEAKSESLPFYDAPENIPSSWAGNRGFDPFGFSDVASPEQLRYLRAAEIKHGRVCMLAALGFAAVDNGLILPSNPKVSSLLAHDTMLTNMGVMMAFIGAIEAATSGATMDESREPGDYGFDPMGLLKGKDAKFVAEMKEKEINNGRLAMMGYAGMVTQAALFDTGFPYIGPFA</sequence>
<feature type="signal peptide" evidence="6">
    <location>
        <begin position="1"/>
        <end position="18"/>
    </location>
</feature>
<dbReference type="GO" id="GO:0016168">
    <property type="term" value="F:chlorophyll binding"/>
    <property type="evidence" value="ECO:0007669"/>
    <property type="project" value="UniProtKB-KW"/>
</dbReference>
<dbReference type="EMBL" id="CDMZ01005291">
    <property type="protein sequence ID" value="CEM52577.1"/>
    <property type="molecule type" value="Genomic_DNA"/>
</dbReference>
<dbReference type="GO" id="GO:0016020">
    <property type="term" value="C:membrane"/>
    <property type="evidence" value="ECO:0007669"/>
    <property type="project" value="InterPro"/>
</dbReference>
<feature type="binding site" evidence="5">
    <location>
        <position position="177"/>
    </location>
    <ligand>
        <name>chlorophyll a</name>
        <dbReference type="ChEBI" id="CHEBI:58416"/>
        <label>1</label>
    </ligand>
</feature>
<evidence type="ECO:0000256" key="6">
    <source>
        <dbReference type="SAM" id="SignalP"/>
    </source>
</evidence>
<evidence type="ECO:0000313" key="7">
    <source>
        <dbReference type="EMBL" id="CEM52577.1"/>
    </source>
</evidence>
<gene>
    <name evidence="7" type="ORF">Cvel_11363</name>
</gene>
<comment type="subcellular location">
    <subcellularLocation>
        <location evidence="1">Plastid</location>
        <location evidence="1">Chloroplast</location>
    </subcellularLocation>
</comment>
<proteinExistence type="predicted"/>
<feature type="binding site" evidence="5">
    <location>
        <position position="88"/>
    </location>
    <ligand>
        <name>chlorophyll a</name>
        <dbReference type="ChEBI" id="CHEBI:58416"/>
        <label>1</label>
    </ligand>
</feature>
<feature type="binding site" evidence="5">
    <location>
        <position position="85"/>
    </location>
    <ligand>
        <name>chlorophyll a</name>
        <dbReference type="ChEBI" id="CHEBI:58416"/>
        <label>1</label>
    </ligand>
</feature>